<accession>A0A8T0USM1</accession>
<organism evidence="1 2">
    <name type="scientific">Panicum virgatum</name>
    <name type="common">Blackwell switchgrass</name>
    <dbReference type="NCBI Taxonomy" id="38727"/>
    <lineage>
        <taxon>Eukaryota</taxon>
        <taxon>Viridiplantae</taxon>
        <taxon>Streptophyta</taxon>
        <taxon>Embryophyta</taxon>
        <taxon>Tracheophyta</taxon>
        <taxon>Spermatophyta</taxon>
        <taxon>Magnoliopsida</taxon>
        <taxon>Liliopsida</taxon>
        <taxon>Poales</taxon>
        <taxon>Poaceae</taxon>
        <taxon>PACMAD clade</taxon>
        <taxon>Panicoideae</taxon>
        <taxon>Panicodae</taxon>
        <taxon>Paniceae</taxon>
        <taxon>Panicinae</taxon>
        <taxon>Panicum</taxon>
        <taxon>Panicum sect. Hiantes</taxon>
    </lineage>
</organism>
<dbReference type="Proteomes" id="UP000823388">
    <property type="component" value="Chromosome 3K"/>
</dbReference>
<proteinExistence type="predicted"/>
<dbReference type="AlphaFoldDB" id="A0A8T0USM1"/>
<protein>
    <submittedName>
        <fullName evidence="1">Uncharacterized protein</fullName>
    </submittedName>
</protein>
<name>A0A8T0USM1_PANVG</name>
<keyword evidence="2" id="KW-1185">Reference proteome</keyword>
<sequence length="70" mass="7451">MGLGAQAAKSDSSDFCSSHHQIKGTVRCWDIESVPGLCSSPAVATPGVFQSATAWTRTARADQESMRRLP</sequence>
<reference evidence="1" key="1">
    <citation type="submission" date="2020-05" db="EMBL/GenBank/DDBJ databases">
        <title>WGS assembly of Panicum virgatum.</title>
        <authorList>
            <person name="Lovell J.T."/>
            <person name="Jenkins J."/>
            <person name="Shu S."/>
            <person name="Juenger T.E."/>
            <person name="Schmutz J."/>
        </authorList>
    </citation>
    <scope>NUCLEOTIDE SEQUENCE</scope>
    <source>
        <strain evidence="1">AP13</strain>
    </source>
</reference>
<dbReference type="EMBL" id="CM029041">
    <property type="protein sequence ID" value="KAG2623219.1"/>
    <property type="molecule type" value="Genomic_DNA"/>
</dbReference>
<evidence type="ECO:0000313" key="1">
    <source>
        <dbReference type="EMBL" id="KAG2623219.1"/>
    </source>
</evidence>
<comment type="caution">
    <text evidence="1">The sequence shown here is derived from an EMBL/GenBank/DDBJ whole genome shotgun (WGS) entry which is preliminary data.</text>
</comment>
<gene>
    <name evidence="1" type="ORF">PVAP13_3KG040956</name>
</gene>
<evidence type="ECO:0000313" key="2">
    <source>
        <dbReference type="Proteomes" id="UP000823388"/>
    </source>
</evidence>